<reference evidence="7" key="1">
    <citation type="journal article" date="2016" name="Nature">
        <title>The genome of the seagrass Zostera marina reveals angiosperm adaptation to the sea.</title>
        <authorList>
            <person name="Olsen J.L."/>
            <person name="Rouze P."/>
            <person name="Verhelst B."/>
            <person name="Lin Y.-C."/>
            <person name="Bayer T."/>
            <person name="Collen J."/>
            <person name="Dattolo E."/>
            <person name="De Paoli E."/>
            <person name="Dittami S."/>
            <person name="Maumus F."/>
            <person name="Michel G."/>
            <person name="Kersting A."/>
            <person name="Lauritano C."/>
            <person name="Lohaus R."/>
            <person name="Toepel M."/>
            <person name="Tonon T."/>
            <person name="Vanneste K."/>
            <person name="Amirebrahimi M."/>
            <person name="Brakel J."/>
            <person name="Bostroem C."/>
            <person name="Chovatia M."/>
            <person name="Grimwood J."/>
            <person name="Jenkins J.W."/>
            <person name="Jueterbock A."/>
            <person name="Mraz A."/>
            <person name="Stam W.T."/>
            <person name="Tice H."/>
            <person name="Bornberg-Bauer E."/>
            <person name="Green P.J."/>
            <person name="Pearson G.A."/>
            <person name="Procaccini G."/>
            <person name="Duarte C.M."/>
            <person name="Schmutz J."/>
            <person name="Reusch T.B.H."/>
            <person name="Van de Peer Y."/>
        </authorList>
    </citation>
    <scope>NUCLEOTIDE SEQUENCE [LARGE SCALE GENOMIC DNA]</scope>
    <source>
        <strain evidence="7">cv. Finnish</strain>
    </source>
</reference>
<dbReference type="PANTHER" id="PTHR12542:SF17">
    <property type="entry name" value="EXOCYST SUBUNIT EXO70 FAMILY PROTEIN"/>
    <property type="match status" value="1"/>
</dbReference>
<evidence type="ECO:0000313" key="7">
    <source>
        <dbReference type="Proteomes" id="UP000036987"/>
    </source>
</evidence>
<evidence type="ECO:0000259" key="5">
    <source>
        <dbReference type="Pfam" id="PF03081"/>
    </source>
</evidence>
<dbReference type="STRING" id="29655.A0A0K9P631"/>
<feature type="region of interest" description="Disordered" evidence="4">
    <location>
        <begin position="553"/>
        <end position="585"/>
    </location>
</feature>
<dbReference type="AlphaFoldDB" id="A0A0K9P631"/>
<feature type="region of interest" description="Disordered" evidence="4">
    <location>
        <begin position="100"/>
        <end position="131"/>
    </location>
</feature>
<keyword evidence="2 3" id="KW-0813">Transport</keyword>
<evidence type="ECO:0000256" key="2">
    <source>
        <dbReference type="ARBA" id="ARBA00022448"/>
    </source>
</evidence>
<sequence length="585" mass="66012">MAVNGTKIRRSLSTSVESIITKWDVAPATETSQAPDNSSFFKSIFYENRDDARLFLDAVSDLNSPLSSSDHSLTRRLLDTAAKRLQKEFYHILSTSRLRNREGDDDDGDGSNGGSEFSDYGDENHEHDRSGVDYSYYKEDVRYVIQSLGEEDRLPAVVAMADLKAIAESMASTGNTKECVNIYRTIRKSIVEQGMYNLGFKRFSQSHLRKLKSESISQLVDSWVAGSNSAIKALFSGERILCEYIFGNFSLQVKESCFADITIDSAFLFLQFPELIAATKRSGQNIYQLLQLYKSISELSPDIQSIFSYESTTTVRSQAARSYHNLADSIRALTWDLESSIEKHKFKGTDGVGGLDPLTVQTMNHLVRLSEYNTELSTIFTEESISSLITRLLLVLLCKIDTKSEKYKNVGLSYIFMANNVHYMKSLVMESDLAELVGDKWVVTQEKKVKLFTESYVKHGWRRVAESLAEEDLSKFNSEFLDAYRLQKNWVVNDQGRMRQQILAVVKKKVLIPYSVLYKKRTVDEDSHYDVVRFHPDDVDEYIEALLCGTVGKSKSKSSTGFGSKSGSSSKSAKAGWSGWRFLPG</sequence>
<feature type="compositionally biased region" description="Low complexity" evidence="4">
    <location>
        <begin position="557"/>
        <end position="579"/>
    </location>
</feature>
<evidence type="ECO:0000256" key="1">
    <source>
        <dbReference type="ARBA" id="ARBA00006756"/>
    </source>
</evidence>
<dbReference type="GO" id="GO:0000145">
    <property type="term" value="C:exocyst"/>
    <property type="evidence" value="ECO:0000318"/>
    <property type="project" value="GO_Central"/>
</dbReference>
<dbReference type="PANTHER" id="PTHR12542">
    <property type="entry name" value="EXOCYST COMPLEX PROTEIN EXO70"/>
    <property type="match status" value="1"/>
</dbReference>
<dbReference type="InterPro" id="IPR046364">
    <property type="entry name" value="Exo70_C"/>
</dbReference>
<dbReference type="Pfam" id="PF20669">
    <property type="entry name" value="Exo70_N"/>
    <property type="match status" value="1"/>
</dbReference>
<gene>
    <name evidence="6" type="ORF">ZOSMA_3G01060</name>
</gene>
<dbReference type="EMBL" id="LFYR01001213">
    <property type="protein sequence ID" value="KMZ63625.1"/>
    <property type="molecule type" value="Genomic_DNA"/>
</dbReference>
<organism evidence="6 7">
    <name type="scientific">Zostera marina</name>
    <name type="common">Eelgrass</name>
    <dbReference type="NCBI Taxonomy" id="29655"/>
    <lineage>
        <taxon>Eukaryota</taxon>
        <taxon>Viridiplantae</taxon>
        <taxon>Streptophyta</taxon>
        <taxon>Embryophyta</taxon>
        <taxon>Tracheophyta</taxon>
        <taxon>Spermatophyta</taxon>
        <taxon>Magnoliopsida</taxon>
        <taxon>Liliopsida</taxon>
        <taxon>Zosteraceae</taxon>
        <taxon>Zostera</taxon>
    </lineage>
</organism>
<comment type="similarity">
    <text evidence="1 3">Belongs to the EXO70 family.</text>
</comment>
<keyword evidence="3" id="KW-0653">Protein transport</keyword>
<dbReference type="Gene3D" id="1.20.1280.170">
    <property type="entry name" value="Exocyst complex component Exo70"/>
    <property type="match status" value="1"/>
</dbReference>
<keyword evidence="7" id="KW-1185">Reference proteome</keyword>
<comment type="caution">
    <text evidence="6">The sequence shown here is derived from an EMBL/GenBank/DDBJ whole genome shotgun (WGS) entry which is preliminary data.</text>
</comment>
<dbReference type="Pfam" id="PF03081">
    <property type="entry name" value="Exo70_C"/>
    <property type="match status" value="1"/>
</dbReference>
<dbReference type="GO" id="GO:0006887">
    <property type="term" value="P:exocytosis"/>
    <property type="evidence" value="ECO:0000318"/>
    <property type="project" value="GO_Central"/>
</dbReference>
<feature type="domain" description="Exocyst complex subunit Exo70 C-terminal" evidence="5">
    <location>
        <begin position="222"/>
        <end position="544"/>
    </location>
</feature>
<comment type="function">
    <text evidence="3">Component of the exocyst complex.</text>
</comment>
<evidence type="ECO:0000256" key="4">
    <source>
        <dbReference type="SAM" id="MobiDB-lite"/>
    </source>
</evidence>
<dbReference type="SUPFAM" id="SSF74788">
    <property type="entry name" value="Cullin repeat-like"/>
    <property type="match status" value="1"/>
</dbReference>
<name>A0A0K9P631_ZOSMR</name>
<dbReference type="InterPro" id="IPR004140">
    <property type="entry name" value="Exo70"/>
</dbReference>
<keyword evidence="3" id="KW-0268">Exocytosis</keyword>
<protein>
    <recommendedName>
        <fullName evidence="3">Exocyst subunit Exo70 family protein</fullName>
    </recommendedName>
</protein>
<dbReference type="GO" id="GO:0015031">
    <property type="term" value="P:protein transport"/>
    <property type="evidence" value="ECO:0007669"/>
    <property type="project" value="UniProtKB-KW"/>
</dbReference>
<evidence type="ECO:0000313" key="6">
    <source>
        <dbReference type="EMBL" id="KMZ63625.1"/>
    </source>
</evidence>
<dbReference type="InterPro" id="IPR016159">
    <property type="entry name" value="Cullin_repeat-like_dom_sf"/>
</dbReference>
<evidence type="ECO:0000256" key="3">
    <source>
        <dbReference type="RuleBase" id="RU365026"/>
    </source>
</evidence>
<dbReference type="OMA" id="AIRETCF"/>
<dbReference type="Proteomes" id="UP000036987">
    <property type="component" value="Unassembled WGS sequence"/>
</dbReference>
<dbReference type="OrthoDB" id="1922221at2759"/>
<accession>A0A0K9P631</accession>
<feature type="compositionally biased region" description="Basic and acidic residues" evidence="4">
    <location>
        <begin position="122"/>
        <end position="131"/>
    </location>
</feature>
<dbReference type="GO" id="GO:0005546">
    <property type="term" value="F:phosphatidylinositol-4,5-bisphosphate binding"/>
    <property type="evidence" value="ECO:0007669"/>
    <property type="project" value="InterPro"/>
</dbReference>
<proteinExistence type="inferred from homology"/>